<reference evidence="10" key="2">
    <citation type="submission" date="2020-02" db="EMBL/GenBank/DDBJ databases">
        <title>Esox lucius (northern pike) genome, fEsoLuc1, primary haplotype.</title>
        <authorList>
            <person name="Myers G."/>
            <person name="Karagic N."/>
            <person name="Meyer A."/>
            <person name="Pippel M."/>
            <person name="Reichard M."/>
            <person name="Winkler S."/>
            <person name="Tracey A."/>
            <person name="Sims Y."/>
            <person name="Howe K."/>
            <person name="Rhie A."/>
            <person name="Formenti G."/>
            <person name="Durbin R."/>
            <person name="Fedrigo O."/>
            <person name="Jarvis E.D."/>
        </authorList>
    </citation>
    <scope>NUCLEOTIDE SEQUENCE [LARGE SCALE GENOMIC DNA]</scope>
</reference>
<dbReference type="PANTHER" id="PTHR23153:SF38">
    <property type="entry name" value="UBX DOMAIN-CONTAINING PROTEIN 6"/>
    <property type="match status" value="1"/>
</dbReference>
<dbReference type="GO" id="GO:0016020">
    <property type="term" value="C:membrane"/>
    <property type="evidence" value="ECO:0007669"/>
    <property type="project" value="UniProtKB-SubCell"/>
</dbReference>
<dbReference type="PROSITE" id="PS50033">
    <property type="entry name" value="UBX"/>
    <property type="match status" value="1"/>
</dbReference>
<dbReference type="SUPFAM" id="SSF54236">
    <property type="entry name" value="Ubiquitin-like"/>
    <property type="match status" value="1"/>
</dbReference>
<keyword evidence="2" id="KW-0833">Ubl conjugation pathway</keyword>
<dbReference type="GeneTree" id="ENSGT00940000157273"/>
<evidence type="ECO:0000313" key="11">
    <source>
        <dbReference type="Proteomes" id="UP000265140"/>
    </source>
</evidence>
<gene>
    <name evidence="10" type="primary">UBXN6</name>
</gene>
<feature type="domain" description="UBX" evidence="9">
    <location>
        <begin position="304"/>
        <end position="380"/>
    </location>
</feature>
<dbReference type="SMART" id="SM00166">
    <property type="entry name" value="UBX"/>
    <property type="match status" value="1"/>
</dbReference>
<dbReference type="Proteomes" id="UP000265140">
    <property type="component" value="Chromosome 8"/>
</dbReference>
<feature type="region of interest" description="Disordered" evidence="8">
    <location>
        <begin position="16"/>
        <end position="51"/>
    </location>
</feature>
<dbReference type="InterPro" id="IPR036339">
    <property type="entry name" value="PUB-like_dom_sf"/>
</dbReference>
<organism evidence="10 11">
    <name type="scientific">Esox lucius</name>
    <name type="common">Northern pike</name>
    <dbReference type="NCBI Taxonomy" id="8010"/>
    <lineage>
        <taxon>Eukaryota</taxon>
        <taxon>Metazoa</taxon>
        <taxon>Chordata</taxon>
        <taxon>Craniata</taxon>
        <taxon>Vertebrata</taxon>
        <taxon>Euteleostomi</taxon>
        <taxon>Actinopterygii</taxon>
        <taxon>Neopterygii</taxon>
        <taxon>Teleostei</taxon>
        <taxon>Protacanthopterygii</taxon>
        <taxon>Esociformes</taxon>
        <taxon>Esocidae</taxon>
        <taxon>Esox</taxon>
    </lineage>
</organism>
<dbReference type="AlphaFoldDB" id="A0A6Q2WVZ1"/>
<evidence type="ECO:0000259" key="9">
    <source>
        <dbReference type="PROSITE" id="PS50033"/>
    </source>
</evidence>
<evidence type="ECO:0000256" key="3">
    <source>
        <dbReference type="ARBA" id="ARBA00023136"/>
    </source>
</evidence>
<dbReference type="CDD" id="cd10460">
    <property type="entry name" value="PUB_UBXD1"/>
    <property type="match status" value="1"/>
</dbReference>
<evidence type="ECO:0000256" key="6">
    <source>
        <dbReference type="ARBA" id="ARBA00070523"/>
    </source>
</evidence>
<reference evidence="11" key="1">
    <citation type="journal article" date="2014" name="PLoS ONE">
        <title>The genome and linkage map of the northern pike (Esox lucius): conserved synteny revealed between the salmonid sister group and the Neoteleostei.</title>
        <authorList>
            <person name="Rondeau E.B."/>
            <person name="Minkley D.R."/>
            <person name="Leong J.S."/>
            <person name="Messmer A.M."/>
            <person name="Jantzen J.R."/>
            <person name="von Schalburg K.R."/>
            <person name="Lemon C."/>
            <person name="Bird N.H."/>
            <person name="Koop B.F."/>
        </authorList>
    </citation>
    <scope>NUCLEOTIDE SEQUENCE</scope>
</reference>
<dbReference type="InterPro" id="IPR029071">
    <property type="entry name" value="Ubiquitin-like_domsf"/>
</dbReference>
<dbReference type="CDD" id="cd16119">
    <property type="entry name" value="UBX_UBXN6"/>
    <property type="match status" value="1"/>
</dbReference>
<keyword evidence="11" id="KW-1185">Reference proteome</keyword>
<dbReference type="Pfam" id="PF00789">
    <property type="entry name" value="UBX"/>
    <property type="match status" value="1"/>
</dbReference>
<reference evidence="10" key="4">
    <citation type="submission" date="2025-09" db="UniProtKB">
        <authorList>
            <consortium name="Ensembl"/>
        </authorList>
    </citation>
    <scope>IDENTIFICATION</scope>
</reference>
<dbReference type="Gene3D" id="1.20.58.2190">
    <property type="match status" value="1"/>
</dbReference>
<keyword evidence="3" id="KW-0472">Membrane</keyword>
<reference evidence="10" key="3">
    <citation type="submission" date="2025-08" db="UniProtKB">
        <authorList>
            <consortium name="Ensembl"/>
        </authorList>
    </citation>
    <scope>IDENTIFICATION</scope>
</reference>
<evidence type="ECO:0000256" key="5">
    <source>
        <dbReference type="ARBA" id="ARBA00065525"/>
    </source>
</evidence>
<name>A0A6Q2WVZ1_ESOLU</name>
<proteinExistence type="predicted"/>
<dbReference type="GO" id="GO:0006950">
    <property type="term" value="P:response to stress"/>
    <property type="evidence" value="ECO:0007669"/>
    <property type="project" value="UniProtKB-ARBA"/>
</dbReference>
<dbReference type="SMART" id="SM00580">
    <property type="entry name" value="PUG"/>
    <property type="match status" value="1"/>
</dbReference>
<dbReference type="InterPro" id="IPR001012">
    <property type="entry name" value="UBX_dom"/>
</dbReference>
<dbReference type="FunFam" id="3.10.20.90:FF:000185">
    <property type="entry name" value="UBX domain-containing protein 6"/>
    <property type="match status" value="1"/>
</dbReference>
<evidence type="ECO:0000256" key="7">
    <source>
        <dbReference type="ARBA" id="ARBA00075815"/>
    </source>
</evidence>
<dbReference type="Bgee" id="ENSELUG00000016343">
    <property type="expression patterns" value="Expressed in muscle tissue and 14 other cell types or tissues"/>
</dbReference>
<protein>
    <recommendedName>
        <fullName evidence="6">UBX domain-containing protein 6</fullName>
    </recommendedName>
    <alternativeName>
        <fullName evidence="7">UBX domain-containing protein 1</fullName>
    </alternativeName>
</protein>
<dbReference type="InterPro" id="IPR042774">
    <property type="entry name" value="UBXN6_PUB"/>
</dbReference>
<evidence type="ECO:0000256" key="8">
    <source>
        <dbReference type="SAM" id="MobiDB-lite"/>
    </source>
</evidence>
<evidence type="ECO:0000256" key="1">
    <source>
        <dbReference type="ARBA" id="ARBA00004170"/>
    </source>
</evidence>
<dbReference type="GO" id="GO:0005737">
    <property type="term" value="C:cytoplasm"/>
    <property type="evidence" value="ECO:0007669"/>
    <property type="project" value="TreeGrafter"/>
</dbReference>
<comment type="subunit">
    <text evidence="5">Interacts with VCP through the PUB domain (via C-terminus) and VIM motif (via N-terminus); the interaction is direct. Forms a ternary complex with CAV1 and VCP. Interacts with SYVN1. Interacts with HERPUD1. Interacts with VCPKMT. May interact with DERL1. Interacts with PLAA, VCP and YOD1; may form a complex involved in macroautophagy. Interacts with LMAN1.</text>
</comment>
<sequence>MKKFFEDIKKDIKFKSAGPGKKLTEDGSSKPHMVQSSGPAKPRHVAPTEGAQKAGAAALARIEGQSRPRVQTSQDAIRLQGEMDTPFLSVKGVYFTCPLTGATLTKSEREVHIKEAILMRFEEDAVEASIMMIHTFNRDREKVKAAVDIISKYIENICKNPTEEKYRKIKLSNKVFQEKVKTVEGSREFLEAVGFQSIMLDVDGQEETEEFLVLMEHDPEALELMKERRDRLQRGQPVRAQLDRQAQAFRPSPNAMHFELPPEFYNLTADELKREQQQKSEVVDKNAMLRTKAMREREEQRERRKYNYTLLRVRLPDGNILQGTFLAWDKVSVLFEFVRNSLVDGWQPFDLVAPGGHKLREDQELALNECSLVPAVLLTFAWDAAVQEDIVAAGGKGPTLLKPELLENIQTLS</sequence>
<comment type="function">
    <text evidence="4">May negatively regulate the ATPase activity of VCP, an ATP-driven segregase that associates with different cofactors to control a wide variety of cellular processes. As a cofactor of VCP, it may play a role in the transport of CAV1 to lysosomes for degradation. It may also play a role in endoplasmic reticulum-associated degradation (ERAD) of misfolded proteins. Together with VCP and other cofactors, it may play a role in macroautophagy, regulating for instance the clearance of damaged lysosomes.</text>
</comment>
<dbReference type="Ensembl" id="ENSELUT00000060328.2">
    <property type="protein sequence ID" value="ENSELUP00000045413.1"/>
    <property type="gene ID" value="ENSELUG00000016343.3"/>
</dbReference>
<dbReference type="PANTHER" id="PTHR23153">
    <property type="entry name" value="UBX-RELATED"/>
    <property type="match status" value="1"/>
</dbReference>
<evidence type="ECO:0000256" key="2">
    <source>
        <dbReference type="ARBA" id="ARBA00022786"/>
    </source>
</evidence>
<comment type="subcellular location">
    <subcellularLocation>
        <location evidence="1">Membrane</location>
        <topology evidence="1">Peripheral membrane protein</topology>
    </subcellularLocation>
</comment>
<evidence type="ECO:0000256" key="4">
    <source>
        <dbReference type="ARBA" id="ARBA00059509"/>
    </source>
</evidence>
<evidence type="ECO:0000313" key="10">
    <source>
        <dbReference type="Ensembl" id="ENSELUP00000045413.1"/>
    </source>
</evidence>
<accession>A0A6Q2WVZ1</accession>
<dbReference type="InterPro" id="IPR018997">
    <property type="entry name" value="PUB_domain"/>
</dbReference>
<dbReference type="Gene3D" id="3.10.20.90">
    <property type="entry name" value="Phosphatidylinositol 3-kinase Catalytic Subunit, Chain A, domain 1"/>
    <property type="match status" value="1"/>
</dbReference>
<dbReference type="Pfam" id="PF09409">
    <property type="entry name" value="PUB"/>
    <property type="match status" value="1"/>
</dbReference>
<dbReference type="SUPFAM" id="SSF143503">
    <property type="entry name" value="PUG domain-like"/>
    <property type="match status" value="1"/>
</dbReference>